<protein>
    <submittedName>
        <fullName evidence="2">Uncharacterized protein</fullName>
    </submittedName>
</protein>
<keyword evidence="1" id="KW-0472">Membrane</keyword>
<organism evidence="2 3">
    <name type="scientific">Tenacibaculum caenipelagi</name>
    <dbReference type="NCBI Taxonomy" id="1325435"/>
    <lineage>
        <taxon>Bacteria</taxon>
        <taxon>Pseudomonadati</taxon>
        <taxon>Bacteroidota</taxon>
        <taxon>Flavobacteriia</taxon>
        <taxon>Flavobacteriales</taxon>
        <taxon>Flavobacteriaceae</taxon>
        <taxon>Tenacibaculum</taxon>
    </lineage>
</organism>
<evidence type="ECO:0000313" key="2">
    <source>
        <dbReference type="EMBL" id="TDQ21830.1"/>
    </source>
</evidence>
<proteinExistence type="predicted"/>
<sequence>MDYKKKNIILLVVAIILLWFIYVFSVSKTLNYKKEYTKLCKEKEQVNNSTIEALQLRKKSSFLDSILKKENISITNSFQQVFLKKINEFKKKGRIELIEFDNPVAIKDNKVNAQLYTIIVKGNFNELLSFLNYIEKQGLGEVKNFKFLKKKNYRTNKEYLQLKIYLKKVVTGI</sequence>
<dbReference type="AlphaFoldDB" id="A0A4V3D2P4"/>
<feature type="transmembrane region" description="Helical" evidence="1">
    <location>
        <begin position="7"/>
        <end position="25"/>
    </location>
</feature>
<keyword evidence="1" id="KW-0812">Transmembrane</keyword>
<gene>
    <name evidence="2" type="ORF">DFQ07_2925</name>
</gene>
<dbReference type="RefSeq" id="WP_133537912.1">
    <property type="nucleotide sequence ID" value="NZ_SNYH01000007.1"/>
</dbReference>
<reference evidence="2 3" key="1">
    <citation type="submission" date="2019-03" db="EMBL/GenBank/DDBJ databases">
        <title>Genomic Encyclopedia of Type Strains, Phase III (KMG-III): the genomes of soil and plant-associated and newly described type strains.</title>
        <authorList>
            <person name="Whitman W."/>
        </authorList>
    </citation>
    <scope>NUCLEOTIDE SEQUENCE [LARGE SCALE GENOMIC DNA]</scope>
    <source>
        <strain evidence="2 3">CECT 8283</strain>
    </source>
</reference>
<comment type="caution">
    <text evidence="2">The sequence shown here is derived from an EMBL/GenBank/DDBJ whole genome shotgun (WGS) entry which is preliminary data.</text>
</comment>
<evidence type="ECO:0000313" key="3">
    <source>
        <dbReference type="Proteomes" id="UP000295390"/>
    </source>
</evidence>
<dbReference type="EMBL" id="SNYH01000007">
    <property type="protein sequence ID" value="TDQ21830.1"/>
    <property type="molecule type" value="Genomic_DNA"/>
</dbReference>
<dbReference type="OrthoDB" id="1343945at2"/>
<keyword evidence="3" id="KW-1185">Reference proteome</keyword>
<evidence type="ECO:0000256" key="1">
    <source>
        <dbReference type="SAM" id="Phobius"/>
    </source>
</evidence>
<dbReference type="Proteomes" id="UP000295390">
    <property type="component" value="Unassembled WGS sequence"/>
</dbReference>
<name>A0A4V3D2P4_9FLAO</name>
<keyword evidence="1" id="KW-1133">Transmembrane helix</keyword>
<accession>A0A4V3D2P4</accession>